<dbReference type="EMBL" id="LN606600">
    <property type="protein sequence ID" value="CEF39859.1"/>
    <property type="molecule type" value="Genomic_DNA"/>
</dbReference>
<evidence type="ECO:0008006" key="3">
    <source>
        <dbReference type="Google" id="ProtNLM"/>
    </source>
</evidence>
<organism evidence="1 2">
    <name type="scientific">Acetobacter senegalensis</name>
    <dbReference type="NCBI Taxonomy" id="446692"/>
    <lineage>
        <taxon>Bacteria</taxon>
        <taxon>Pseudomonadati</taxon>
        <taxon>Pseudomonadota</taxon>
        <taxon>Alphaproteobacteria</taxon>
        <taxon>Acetobacterales</taxon>
        <taxon>Acetobacteraceae</taxon>
        <taxon>Acetobacter</taxon>
    </lineage>
</organism>
<evidence type="ECO:0000313" key="2">
    <source>
        <dbReference type="Proteomes" id="UP000056109"/>
    </source>
</evidence>
<dbReference type="KEGG" id="asz:ASN_438"/>
<dbReference type="PATRIC" id="fig|446692.3.peg.391"/>
<proteinExistence type="predicted"/>
<name>A0A0U5B5P3_9PROT</name>
<dbReference type="GeneID" id="34781644"/>
<dbReference type="AlphaFoldDB" id="A0A0U5B5P3"/>
<protein>
    <recommendedName>
        <fullName evidence="3">Sulfotransferase domain-containing protein</fullName>
    </recommendedName>
</protein>
<dbReference type="RefSeq" id="WP_058987023.1">
    <property type="nucleotide sequence ID" value="NZ_LN606600.1"/>
</dbReference>
<sequence>MKCILHIGTEKTGSTAIQDWLYQNEAALSGHGIALSHVLWCNNNRALCSYFQSYLDDAMWDRGIRTEEGKADYFTGFLERFSQEIERLRKNHTVLVISSEHFHSRLQDPKDIENLKLFLQPLFSEIKIICYLRDQYSLRHSLFSTAIKHGETTPYALFQDDVDDSVPYYNYHLMLSKWADQFGQKNIHPRLFEQKNWRGYDLRKDFLSFLDPHLPDKTEFHFGKERPNKSLSQPQIRVARLINRIFPRYRKNGQYSWIRDRLIWLVCQIPGPSPQKSDTREKEIFLKRFEKSNRALFQEYFKSDKNLFLE</sequence>
<dbReference type="Proteomes" id="UP000056109">
    <property type="component" value="Chromosome I"/>
</dbReference>
<reference evidence="2" key="1">
    <citation type="submission" date="2014-09" db="EMBL/GenBank/DDBJ databases">
        <authorList>
            <person name="Illeghems K.G."/>
        </authorList>
    </citation>
    <scope>NUCLEOTIDE SEQUENCE [LARGE SCALE GENOMIC DNA]</scope>
    <source>
        <strain evidence="2">108B</strain>
    </source>
</reference>
<dbReference type="InterPro" id="IPR027417">
    <property type="entry name" value="P-loop_NTPase"/>
</dbReference>
<keyword evidence="2" id="KW-1185">Reference proteome</keyword>
<accession>A0A0U5B5P3</accession>
<dbReference type="Gene3D" id="3.40.50.300">
    <property type="entry name" value="P-loop containing nucleotide triphosphate hydrolases"/>
    <property type="match status" value="1"/>
</dbReference>
<dbReference type="SUPFAM" id="SSF52540">
    <property type="entry name" value="P-loop containing nucleoside triphosphate hydrolases"/>
    <property type="match status" value="1"/>
</dbReference>
<gene>
    <name evidence="1" type="ORF">ASN_438</name>
</gene>
<evidence type="ECO:0000313" key="1">
    <source>
        <dbReference type="EMBL" id="CEF39859.1"/>
    </source>
</evidence>